<organism evidence="2 3">
    <name type="scientific">Winogradskyella thalassocola</name>
    <dbReference type="NCBI Taxonomy" id="262004"/>
    <lineage>
        <taxon>Bacteria</taxon>
        <taxon>Pseudomonadati</taxon>
        <taxon>Bacteroidota</taxon>
        <taxon>Flavobacteriia</taxon>
        <taxon>Flavobacteriales</taxon>
        <taxon>Flavobacteriaceae</taxon>
        <taxon>Winogradskyella</taxon>
    </lineage>
</organism>
<protein>
    <submittedName>
        <fullName evidence="2">Uncharacterized protein</fullName>
    </submittedName>
</protein>
<sequence length="179" mass="20903">MKTVRRLFNETIPVIIGILIALLINNWNEDRKDKIYLNQIFSSIESELEDSSLDIKRVIPKQLASVDTLNTYMDNDNVTLYEIMMKSNGIQSPTIKTNSWNAIANSKIELIDYKKLSALSDIEERKQNLIQRIERQMEYGFQNFEKADKNKKVIFKMMILDIIGAEKELQSKIEELIKK</sequence>
<keyword evidence="1" id="KW-0812">Transmembrane</keyword>
<evidence type="ECO:0000313" key="2">
    <source>
        <dbReference type="EMBL" id="SDI62412.1"/>
    </source>
</evidence>
<dbReference type="OrthoDB" id="713837at2"/>
<dbReference type="AlphaFoldDB" id="A0A1G8M392"/>
<keyword evidence="1" id="KW-0472">Membrane</keyword>
<keyword evidence="1" id="KW-1133">Transmembrane helix</keyword>
<accession>A0A1G8M392</accession>
<proteinExistence type="predicted"/>
<evidence type="ECO:0000256" key="1">
    <source>
        <dbReference type="SAM" id="Phobius"/>
    </source>
</evidence>
<dbReference type="Proteomes" id="UP000199492">
    <property type="component" value="Unassembled WGS sequence"/>
</dbReference>
<name>A0A1G8M392_9FLAO</name>
<feature type="transmembrane region" description="Helical" evidence="1">
    <location>
        <begin position="7"/>
        <end position="27"/>
    </location>
</feature>
<dbReference type="STRING" id="262004.SAMN04489796_11610"/>
<gene>
    <name evidence="2" type="ORF">SAMN04489796_11610</name>
</gene>
<keyword evidence="3" id="KW-1185">Reference proteome</keyword>
<evidence type="ECO:0000313" key="3">
    <source>
        <dbReference type="Proteomes" id="UP000199492"/>
    </source>
</evidence>
<reference evidence="3" key="1">
    <citation type="submission" date="2016-10" db="EMBL/GenBank/DDBJ databases">
        <authorList>
            <person name="Varghese N."/>
            <person name="Submissions S."/>
        </authorList>
    </citation>
    <scope>NUCLEOTIDE SEQUENCE [LARGE SCALE GENOMIC DNA]</scope>
    <source>
        <strain evidence="3">DSM 15363</strain>
    </source>
</reference>
<dbReference type="RefSeq" id="WP_092471181.1">
    <property type="nucleotide sequence ID" value="NZ_FNCZ01000016.1"/>
</dbReference>
<dbReference type="EMBL" id="FNCZ01000016">
    <property type="protein sequence ID" value="SDI62412.1"/>
    <property type="molecule type" value="Genomic_DNA"/>
</dbReference>